<evidence type="ECO:0000256" key="7">
    <source>
        <dbReference type="SAM" id="Phobius"/>
    </source>
</evidence>
<evidence type="ECO:0000256" key="3">
    <source>
        <dbReference type="ARBA" id="ARBA00022475"/>
    </source>
</evidence>
<evidence type="ECO:0000256" key="5">
    <source>
        <dbReference type="ARBA" id="ARBA00022989"/>
    </source>
</evidence>
<dbReference type="Proteomes" id="UP001287445">
    <property type="component" value="Unassembled WGS sequence"/>
</dbReference>
<keyword evidence="3" id="KW-1003">Cell membrane</keyword>
<dbReference type="PANTHER" id="PTHR30012:SF0">
    <property type="entry name" value="TYPE II SECRETION SYSTEM PROTEIN F-RELATED"/>
    <property type="match status" value="1"/>
</dbReference>
<dbReference type="AlphaFoldDB" id="A0AAJ2R403"/>
<gene>
    <name evidence="9" type="ORF">SGN30_30570</name>
</gene>
<reference evidence="9" key="1">
    <citation type="submission" date="2023-11" db="EMBL/GenBank/DDBJ databases">
        <title>Identification and selenium tolerance of Delftia acidovorans R3-25.</title>
        <authorList>
            <person name="Zhang S."/>
            <person name="Liu Y."/>
            <person name="Guo Y."/>
        </authorList>
    </citation>
    <scope>NUCLEOTIDE SEQUENCE</scope>
    <source>
        <strain evidence="9">R3-25</strain>
    </source>
</reference>
<evidence type="ECO:0000256" key="2">
    <source>
        <dbReference type="ARBA" id="ARBA00005745"/>
    </source>
</evidence>
<evidence type="ECO:0000259" key="8">
    <source>
        <dbReference type="Pfam" id="PF00482"/>
    </source>
</evidence>
<dbReference type="Gene3D" id="1.20.81.30">
    <property type="entry name" value="Type II secretion system (T2SS), domain F"/>
    <property type="match status" value="2"/>
</dbReference>
<feature type="transmembrane region" description="Helical" evidence="7">
    <location>
        <begin position="178"/>
        <end position="202"/>
    </location>
</feature>
<dbReference type="InterPro" id="IPR003004">
    <property type="entry name" value="GspF/PilC"/>
</dbReference>
<protein>
    <submittedName>
        <fullName evidence="9">Type II secretion system F family protein</fullName>
    </submittedName>
</protein>
<dbReference type="Pfam" id="PF00482">
    <property type="entry name" value="T2SSF"/>
    <property type="match status" value="2"/>
</dbReference>
<feature type="transmembrane region" description="Helical" evidence="7">
    <location>
        <begin position="139"/>
        <end position="158"/>
    </location>
</feature>
<proteinExistence type="inferred from homology"/>
<keyword evidence="5 7" id="KW-1133">Transmembrane helix</keyword>
<comment type="similarity">
    <text evidence="2">Belongs to the GSP F family.</text>
</comment>
<keyword evidence="6 7" id="KW-0472">Membrane</keyword>
<evidence type="ECO:0000313" key="9">
    <source>
        <dbReference type="EMBL" id="MDX4957784.1"/>
    </source>
</evidence>
<evidence type="ECO:0000313" key="10">
    <source>
        <dbReference type="Proteomes" id="UP001287445"/>
    </source>
</evidence>
<organism evidence="9 10">
    <name type="scientific">Delftia acidovorans</name>
    <name type="common">Pseudomonas acidovorans</name>
    <name type="synonym">Comamonas acidovorans</name>
    <dbReference type="NCBI Taxonomy" id="80866"/>
    <lineage>
        <taxon>Bacteria</taxon>
        <taxon>Pseudomonadati</taxon>
        <taxon>Pseudomonadota</taxon>
        <taxon>Betaproteobacteria</taxon>
        <taxon>Burkholderiales</taxon>
        <taxon>Comamonadaceae</taxon>
        <taxon>Delftia</taxon>
    </lineage>
</organism>
<feature type="domain" description="Type II secretion system protein GspF" evidence="8">
    <location>
        <begin position="238"/>
        <end position="354"/>
    </location>
</feature>
<dbReference type="EMBL" id="JAWWMZ010000021">
    <property type="protein sequence ID" value="MDX4957784.1"/>
    <property type="molecule type" value="Genomic_DNA"/>
</dbReference>
<name>A0AAJ2R403_DELAC</name>
<comment type="caution">
    <text evidence="9">The sequence shown here is derived from an EMBL/GenBank/DDBJ whole genome shotgun (WGS) entry which is preliminary data.</text>
</comment>
<dbReference type="GO" id="GO:0005886">
    <property type="term" value="C:plasma membrane"/>
    <property type="evidence" value="ECO:0007669"/>
    <property type="project" value="UniProtKB-SubCell"/>
</dbReference>
<evidence type="ECO:0000256" key="1">
    <source>
        <dbReference type="ARBA" id="ARBA00004651"/>
    </source>
</evidence>
<dbReference type="InterPro" id="IPR042094">
    <property type="entry name" value="T2SS_GspF_sf"/>
</dbReference>
<feature type="transmembrane region" description="Helical" evidence="7">
    <location>
        <begin position="336"/>
        <end position="357"/>
    </location>
</feature>
<evidence type="ECO:0000256" key="6">
    <source>
        <dbReference type="ARBA" id="ARBA00023136"/>
    </source>
</evidence>
<evidence type="ECO:0000256" key="4">
    <source>
        <dbReference type="ARBA" id="ARBA00022692"/>
    </source>
</evidence>
<accession>A0AAJ2R403</accession>
<sequence length="361" mass="40201">MKNIKRILFQIRLTTDIRAKLYGALASMTGPAGGIPLGAALSEVEAEYRKQKHFLHPLLQEVMRRMKGGGSKRVSLEGREAQTLKLGDVLLGLVPNNEAMIIRSGEEQGNISLGLLQAAKYARSQSEIIKIIRSGVSRVLWYALMMSVIYYYFSLEIIPQMEQAAPRHRWTQAAQSFGFVADHIIAFITGFFLFIAFIYWAFNYLKKNLTGPARNFLDRNIWPFTTVRLLNSSATLGSLSGFLRTGVPFRTAVNSISEGADRYMVSKLDHIKRLTQQGKPPHVSLTSCNLFPEENAWIISLYGRTSDFGQSLDHIANEFSELSIEKAKTTAMVADILGTLAIAGSILWIAVTMYGIVGTLK</sequence>
<dbReference type="InterPro" id="IPR018076">
    <property type="entry name" value="T2SS_GspF_dom"/>
</dbReference>
<keyword evidence="4 7" id="KW-0812">Transmembrane</keyword>
<dbReference type="RefSeq" id="WP_319076867.1">
    <property type="nucleotide sequence ID" value="NZ_JAWWMZ010000021.1"/>
</dbReference>
<dbReference type="PANTHER" id="PTHR30012">
    <property type="entry name" value="GENERAL SECRETION PATHWAY PROTEIN"/>
    <property type="match status" value="1"/>
</dbReference>
<feature type="domain" description="Type II secretion system protein GspF" evidence="8">
    <location>
        <begin position="33"/>
        <end position="151"/>
    </location>
</feature>
<comment type="subcellular location">
    <subcellularLocation>
        <location evidence="1">Cell membrane</location>
        <topology evidence="1">Multi-pass membrane protein</topology>
    </subcellularLocation>
</comment>